<dbReference type="InterPro" id="IPR000504">
    <property type="entry name" value="RRM_dom"/>
</dbReference>
<feature type="compositionally biased region" description="Basic and acidic residues" evidence="3">
    <location>
        <begin position="87"/>
        <end position="105"/>
    </location>
</feature>
<dbReference type="PANTHER" id="PTHR21245">
    <property type="entry name" value="HETEROGENEOUS NUCLEAR RIBONUCLEOPROTEIN"/>
    <property type="match status" value="1"/>
</dbReference>
<proteinExistence type="predicted"/>
<dbReference type="CDD" id="cd00590">
    <property type="entry name" value="RRM_SF"/>
    <property type="match status" value="3"/>
</dbReference>
<feature type="domain" description="RRM" evidence="4">
    <location>
        <begin position="200"/>
        <end position="278"/>
    </location>
</feature>
<feature type="region of interest" description="Disordered" evidence="3">
    <location>
        <begin position="1"/>
        <end position="33"/>
    </location>
</feature>
<keyword evidence="1 2" id="KW-0694">RNA-binding</keyword>
<name>A0A9Q0P0I8_SALPP</name>
<evidence type="ECO:0000256" key="3">
    <source>
        <dbReference type="SAM" id="MobiDB-lite"/>
    </source>
</evidence>
<dbReference type="FunFam" id="3.30.70.330:FF:000310">
    <property type="entry name" value="RNA recognition water-stress protein1"/>
    <property type="match status" value="1"/>
</dbReference>
<feature type="region of interest" description="Disordered" evidence="3">
    <location>
        <begin position="459"/>
        <end position="479"/>
    </location>
</feature>
<dbReference type="PROSITE" id="PS50102">
    <property type="entry name" value="RRM"/>
    <property type="match status" value="3"/>
</dbReference>
<dbReference type="GO" id="GO:0003723">
    <property type="term" value="F:RNA binding"/>
    <property type="evidence" value="ECO:0007669"/>
    <property type="project" value="UniProtKB-UniRule"/>
</dbReference>
<dbReference type="Pfam" id="PF00076">
    <property type="entry name" value="RRM_1"/>
    <property type="match status" value="3"/>
</dbReference>
<dbReference type="InterPro" id="IPR035979">
    <property type="entry name" value="RBD_domain_sf"/>
</dbReference>
<dbReference type="OrthoDB" id="3800936at2759"/>
<feature type="compositionally biased region" description="Basic residues" evidence="3">
    <location>
        <begin position="459"/>
        <end position="468"/>
    </location>
</feature>
<feature type="compositionally biased region" description="Basic and acidic residues" evidence="3">
    <location>
        <begin position="582"/>
        <end position="594"/>
    </location>
</feature>
<dbReference type="EMBL" id="JAPFFK010000020">
    <property type="protein sequence ID" value="KAJ6679343.1"/>
    <property type="molecule type" value="Genomic_DNA"/>
</dbReference>
<dbReference type="Proteomes" id="UP001151532">
    <property type="component" value="Chromosome 14"/>
</dbReference>
<comment type="caution">
    <text evidence="5">The sequence shown here is derived from an EMBL/GenBank/DDBJ whole genome shotgun (WGS) entry which is preliminary data.</text>
</comment>
<dbReference type="AlphaFoldDB" id="A0A9Q0P0I8"/>
<feature type="compositionally biased region" description="Basic and acidic residues" evidence="3">
    <location>
        <begin position="624"/>
        <end position="641"/>
    </location>
</feature>
<dbReference type="FunFam" id="3.30.70.330:FF:000187">
    <property type="entry name" value="Heterogeneous nuclear ribonucleoprotein Q"/>
    <property type="match status" value="1"/>
</dbReference>
<evidence type="ECO:0000313" key="5">
    <source>
        <dbReference type="EMBL" id="KAJ6679343.1"/>
    </source>
</evidence>
<organism evidence="5 6">
    <name type="scientific">Salix purpurea</name>
    <name type="common">Purple osier willow</name>
    <dbReference type="NCBI Taxonomy" id="77065"/>
    <lineage>
        <taxon>Eukaryota</taxon>
        <taxon>Viridiplantae</taxon>
        <taxon>Streptophyta</taxon>
        <taxon>Embryophyta</taxon>
        <taxon>Tracheophyta</taxon>
        <taxon>Spermatophyta</taxon>
        <taxon>Magnoliopsida</taxon>
        <taxon>eudicotyledons</taxon>
        <taxon>Gunneridae</taxon>
        <taxon>Pentapetalae</taxon>
        <taxon>rosids</taxon>
        <taxon>fabids</taxon>
        <taxon>Malpighiales</taxon>
        <taxon>Salicaceae</taxon>
        <taxon>Saliceae</taxon>
        <taxon>Salix</taxon>
    </lineage>
</organism>
<dbReference type="Gene3D" id="3.30.70.330">
    <property type="match status" value="3"/>
</dbReference>
<feature type="compositionally biased region" description="Acidic residues" evidence="3">
    <location>
        <begin position="106"/>
        <end position="117"/>
    </location>
</feature>
<evidence type="ECO:0000313" key="6">
    <source>
        <dbReference type="Proteomes" id="UP001151532"/>
    </source>
</evidence>
<sequence length="778" mass="88058">MPPRTLKRGAEADVKKRTARKVQNQQQPKKAEEVLILEEKSTVVDEKPVVMEEEKNVVVEDKLVTEEKKGEEDEIGADLDANGSASLKKEDEVKESVDEYEKDERLDFDDNELEYEHEEYGGVDYDDKEPEQEDDQEVEDEVEEEGDLVEEELEEVPEELESEEDDEHAGEDVERAEMADVEEEEDHHEVFKERRKRKEFEVFVGGLDKDATEDDLRKVFSRVGEVTEVRLMMNPQAKKNKGFAFLRFATVEQAKRAVKELKNPVINGKQCGVTPSQDSDTLFLGNICKTWTKEALKEKLKHYGVENVEDLTLVEDSNSMGMNRGFAFLEFSSRSDAMDAFKRLQKRDVLFGVDRPAKVSFADSFIGPGDEIMAQVKTVFIDGLPTSWDEDHFRVILKKYGNIEKIELARNMPSARRKDFGFVTFDTHDAAVACAKSINNVELGEEDNKVKVRARLSRPLQRGKGKHVSRGDFRSGHGASRVVRGPWLRPLKHSYSTHAVRGIATHAPPVSLKRSPGLRERRPPMMSMPARNRPLAPHSRSYDRRPPPPSYPKSSFKREYVRHKELPPPRSRPALDYGPRSVTERRPSYREEYSSHGTSYSDLPRSTSRTSARRAYADDGYNQRYERPPPSYRERCSRDYDPVAGSKRPYSAMDDIPPRYADASARHLRPRLDYERGSSASQYGDAYDDRLGRSAVGYGGSRSSISSQDSHGMYSSRQGMGYGGSYGGSEGGMYRSSYSGDYMSRGSDVGGSSYSSMYSSRSMGSTNYTGTGSSGSYY</sequence>
<dbReference type="SUPFAM" id="SSF54928">
    <property type="entry name" value="RNA-binding domain, RBD"/>
    <property type="match status" value="2"/>
</dbReference>
<reference evidence="5" key="2">
    <citation type="journal article" date="2023" name="Int. J. Mol. Sci.">
        <title>De Novo Assembly and Annotation of 11 Diverse Shrub Willow (Salix) Genomes Reveals Novel Gene Organization in Sex-Linked Regions.</title>
        <authorList>
            <person name="Hyden B."/>
            <person name="Feng K."/>
            <person name="Yates T.B."/>
            <person name="Jawdy S."/>
            <person name="Cereghino C."/>
            <person name="Smart L.B."/>
            <person name="Muchero W."/>
        </authorList>
    </citation>
    <scope>NUCLEOTIDE SEQUENCE</scope>
    <source>
        <tissue evidence="5">Shoot tip</tissue>
    </source>
</reference>
<keyword evidence="6" id="KW-1185">Reference proteome</keyword>
<feature type="domain" description="RRM" evidence="4">
    <location>
        <begin position="280"/>
        <end position="364"/>
    </location>
</feature>
<dbReference type="InterPro" id="IPR012677">
    <property type="entry name" value="Nucleotide-bd_a/b_plait_sf"/>
</dbReference>
<evidence type="ECO:0000256" key="2">
    <source>
        <dbReference type="PROSITE-ProRule" id="PRU00176"/>
    </source>
</evidence>
<dbReference type="FunFam" id="3.30.70.330:FF:000806">
    <property type="entry name" value="Heterogeneous nuclear ribonucleoprotein Q isoform A"/>
    <property type="match status" value="1"/>
</dbReference>
<feature type="region of interest" description="Disordered" evidence="3">
    <location>
        <begin position="499"/>
        <end position="658"/>
    </location>
</feature>
<evidence type="ECO:0000259" key="4">
    <source>
        <dbReference type="PROSITE" id="PS50102"/>
    </source>
</evidence>
<feature type="region of interest" description="Disordered" evidence="3">
    <location>
        <begin position="63"/>
        <end position="192"/>
    </location>
</feature>
<evidence type="ECO:0000256" key="1">
    <source>
        <dbReference type="ARBA" id="ARBA00022884"/>
    </source>
</evidence>
<dbReference type="SMART" id="SM00360">
    <property type="entry name" value="RRM"/>
    <property type="match status" value="3"/>
</dbReference>
<feature type="compositionally biased region" description="Acidic residues" evidence="3">
    <location>
        <begin position="124"/>
        <end position="169"/>
    </location>
</feature>
<reference evidence="5" key="1">
    <citation type="submission" date="2022-11" db="EMBL/GenBank/DDBJ databases">
        <authorList>
            <person name="Hyden B.L."/>
            <person name="Feng K."/>
            <person name="Yates T."/>
            <person name="Jawdy S."/>
            <person name="Smart L.B."/>
            <person name="Muchero W."/>
        </authorList>
    </citation>
    <scope>NUCLEOTIDE SEQUENCE</scope>
    <source>
        <tissue evidence="5">Shoot tip</tissue>
    </source>
</reference>
<protein>
    <recommendedName>
        <fullName evidence="4">RRM domain-containing protein</fullName>
    </recommendedName>
</protein>
<feature type="region of interest" description="Disordered" evidence="3">
    <location>
        <begin position="667"/>
        <end position="686"/>
    </location>
</feature>
<accession>A0A9Q0P0I8</accession>
<feature type="domain" description="RRM" evidence="4">
    <location>
        <begin position="377"/>
        <end position="457"/>
    </location>
</feature>
<feature type="compositionally biased region" description="Basic and acidic residues" evidence="3">
    <location>
        <begin position="556"/>
        <end position="567"/>
    </location>
</feature>
<feature type="region of interest" description="Disordered" evidence="3">
    <location>
        <begin position="748"/>
        <end position="778"/>
    </location>
</feature>
<gene>
    <name evidence="5" type="ORF">OIU79_019160</name>
</gene>
<feature type="compositionally biased region" description="Low complexity" evidence="3">
    <location>
        <begin position="605"/>
        <end position="614"/>
    </location>
</feature>